<dbReference type="GO" id="GO:0048029">
    <property type="term" value="F:monosaccharide binding"/>
    <property type="evidence" value="ECO:0007669"/>
    <property type="project" value="TreeGrafter"/>
</dbReference>
<feature type="binding site" evidence="14">
    <location>
        <begin position="134"/>
        <end position="135"/>
    </location>
    <ligand>
        <name>ATP</name>
        <dbReference type="ChEBI" id="CHEBI:30616"/>
    </ligand>
</feature>
<feature type="binding site" description="in other chain" evidence="14">
    <location>
        <begin position="622"/>
        <end position="624"/>
    </location>
    <ligand>
        <name>beta-D-fructose 2,6-bisphosphate</name>
        <dbReference type="ChEBI" id="CHEBI:58579"/>
        <note>allosteric activator; ligand shared between dimeric partners</note>
    </ligand>
</feature>
<dbReference type="InterPro" id="IPR000023">
    <property type="entry name" value="Phosphofructokinase_dom"/>
</dbReference>
<dbReference type="GO" id="GO:0030388">
    <property type="term" value="P:fructose 1,6-bisphosphate metabolic process"/>
    <property type="evidence" value="ECO:0007669"/>
    <property type="project" value="TreeGrafter"/>
</dbReference>
<evidence type="ECO:0000256" key="3">
    <source>
        <dbReference type="ARBA" id="ARBA00004679"/>
    </source>
</evidence>
<dbReference type="GO" id="GO:0005524">
    <property type="term" value="F:ATP binding"/>
    <property type="evidence" value="ECO:0007669"/>
    <property type="project" value="UniProtKB-KW"/>
</dbReference>
<keyword evidence="9 14" id="KW-0418">Kinase</keyword>
<feature type="binding site" description="in other chain" evidence="14">
    <location>
        <position position="520"/>
    </location>
    <ligand>
        <name>beta-D-fructose 2,6-bisphosphate</name>
        <dbReference type="ChEBI" id="CHEBI:58579"/>
        <note>allosteric activator; ligand shared between dimeric partners</note>
    </ligand>
</feature>
<feature type="binding site" description="in other chain" evidence="14">
    <location>
        <begin position="210"/>
        <end position="212"/>
    </location>
    <ligand>
        <name>substrate</name>
        <note>ligand shared between dimeric partners</note>
    </ligand>
</feature>
<name>A0A9P3LAS4_9APHY</name>
<gene>
    <name evidence="17" type="ORF">PsYK624_048190</name>
</gene>
<dbReference type="NCBIfam" id="TIGR02478">
    <property type="entry name" value="6PF1K_euk"/>
    <property type="match status" value="1"/>
</dbReference>
<comment type="activity regulation">
    <text evidence="14">Allosterically activated by ADP, AMP, or fructose 2,6-bisphosphate, and allosterically inhibited by ATP or citrate.</text>
</comment>
<dbReference type="GO" id="GO:0046872">
    <property type="term" value="F:metal ion binding"/>
    <property type="evidence" value="ECO:0007669"/>
    <property type="project" value="UniProtKB-KW"/>
</dbReference>
<dbReference type="SUPFAM" id="SSF53784">
    <property type="entry name" value="Phosphofructokinase"/>
    <property type="match status" value="2"/>
</dbReference>
<dbReference type="FunFam" id="3.40.50.460:FF:000007">
    <property type="entry name" value="ATP-dependent 6-phosphofructokinase"/>
    <property type="match status" value="1"/>
</dbReference>
<evidence type="ECO:0000256" key="5">
    <source>
        <dbReference type="ARBA" id="ARBA00022533"/>
    </source>
</evidence>
<keyword evidence="18" id="KW-1185">Reference proteome</keyword>
<dbReference type="PROSITE" id="PS00433">
    <property type="entry name" value="PHOSPHOFRUCTOKINASE"/>
    <property type="match status" value="2"/>
</dbReference>
<evidence type="ECO:0000256" key="9">
    <source>
        <dbReference type="ARBA" id="ARBA00022777"/>
    </source>
</evidence>
<dbReference type="PANTHER" id="PTHR13697">
    <property type="entry name" value="PHOSPHOFRUCTOKINASE"/>
    <property type="match status" value="1"/>
</dbReference>
<evidence type="ECO:0000256" key="6">
    <source>
        <dbReference type="ARBA" id="ARBA00022679"/>
    </source>
</evidence>
<keyword evidence="6 14" id="KW-0808">Transferase</keyword>
<evidence type="ECO:0000313" key="17">
    <source>
        <dbReference type="EMBL" id="GJE88736.1"/>
    </source>
</evidence>
<dbReference type="InterPro" id="IPR035966">
    <property type="entry name" value="PKF_sf"/>
</dbReference>
<comment type="catalytic activity">
    <reaction evidence="13 14 15">
        <text>beta-D-fructose 6-phosphate + ATP = beta-D-fructose 1,6-bisphosphate + ADP + H(+)</text>
        <dbReference type="Rhea" id="RHEA:16109"/>
        <dbReference type="ChEBI" id="CHEBI:15378"/>
        <dbReference type="ChEBI" id="CHEBI:30616"/>
        <dbReference type="ChEBI" id="CHEBI:32966"/>
        <dbReference type="ChEBI" id="CHEBI:57634"/>
        <dbReference type="ChEBI" id="CHEBI:456216"/>
        <dbReference type="EC" id="2.7.1.11"/>
    </reaction>
</comment>
<dbReference type="HAMAP" id="MF_03184">
    <property type="entry name" value="Phosphofructokinase_I_E"/>
    <property type="match status" value="1"/>
</dbReference>
<evidence type="ECO:0000256" key="8">
    <source>
        <dbReference type="ARBA" id="ARBA00022741"/>
    </source>
</evidence>
<accession>A0A9P3LAS4</accession>
<proteinExistence type="inferred from homology"/>
<comment type="caution">
    <text evidence="17">The sequence shown here is derived from an EMBL/GenBank/DDBJ whole genome shotgun (WGS) entry which is preliminary data.</text>
</comment>
<comment type="caution">
    <text evidence="14">Lacks conserved residue(s) required for the propagation of feature annotation.</text>
</comment>
<keyword evidence="5 14" id="KW-0021">Allosteric enzyme</keyword>
<dbReference type="Pfam" id="PF00365">
    <property type="entry name" value="PFK"/>
    <property type="match status" value="2"/>
</dbReference>
<dbReference type="GO" id="GO:0005739">
    <property type="term" value="C:mitochondrion"/>
    <property type="evidence" value="ECO:0007669"/>
    <property type="project" value="TreeGrafter"/>
</dbReference>
<comment type="subcellular location">
    <subcellularLocation>
        <location evidence="2 14">Cytoplasm</location>
    </subcellularLocation>
</comment>
<reference evidence="17 18" key="1">
    <citation type="submission" date="2021-08" db="EMBL/GenBank/DDBJ databases">
        <title>Draft Genome Sequence of Phanerochaete sordida strain YK-624.</title>
        <authorList>
            <person name="Mori T."/>
            <person name="Dohra H."/>
            <person name="Suzuki T."/>
            <person name="Kawagishi H."/>
            <person name="Hirai H."/>
        </authorList>
    </citation>
    <scope>NUCLEOTIDE SEQUENCE [LARGE SCALE GENOMIC DNA]</scope>
    <source>
        <strain evidence="17 18">YK-624</strain>
    </source>
</reference>
<dbReference type="EMBL" id="BPQB01000010">
    <property type="protein sequence ID" value="GJE88736.1"/>
    <property type="molecule type" value="Genomic_DNA"/>
</dbReference>
<feature type="binding site" evidence="14">
    <location>
        <position position="708"/>
    </location>
    <ligand>
        <name>beta-D-fructose 2,6-bisphosphate</name>
        <dbReference type="ChEBI" id="CHEBI:58579"/>
        <note>allosteric activator; ligand shared between dimeric partners</note>
    </ligand>
</feature>
<evidence type="ECO:0000256" key="10">
    <source>
        <dbReference type="ARBA" id="ARBA00022840"/>
    </source>
</evidence>
<dbReference type="GO" id="GO:0061621">
    <property type="term" value="P:canonical glycolysis"/>
    <property type="evidence" value="ECO:0007669"/>
    <property type="project" value="TreeGrafter"/>
</dbReference>
<feature type="binding site" evidence="14">
    <location>
        <begin position="164"/>
        <end position="167"/>
    </location>
    <ligand>
        <name>ATP</name>
        <dbReference type="ChEBI" id="CHEBI:30616"/>
    </ligand>
</feature>
<feature type="binding site" evidence="14">
    <location>
        <position position="615"/>
    </location>
    <ligand>
        <name>beta-D-fructose 2,6-bisphosphate</name>
        <dbReference type="ChEBI" id="CHEBI:58579"/>
        <note>allosteric activator; ligand shared between dimeric partners</note>
    </ligand>
</feature>
<dbReference type="GO" id="GO:0070095">
    <property type="term" value="F:fructose-6-phosphate binding"/>
    <property type="evidence" value="ECO:0007669"/>
    <property type="project" value="TreeGrafter"/>
</dbReference>
<feature type="binding site" description="in other chain" evidence="14">
    <location>
        <begin position="345"/>
        <end position="348"/>
    </location>
    <ligand>
        <name>substrate</name>
        <note>ligand shared between dimeric partners</note>
    </ligand>
</feature>
<evidence type="ECO:0000256" key="12">
    <source>
        <dbReference type="ARBA" id="ARBA00023152"/>
    </source>
</evidence>
<dbReference type="Gene3D" id="3.40.50.460">
    <property type="entry name" value="Phosphofructokinase domain"/>
    <property type="match status" value="2"/>
</dbReference>
<dbReference type="PIRSF" id="PIRSF000533">
    <property type="entry name" value="ATP_PFK_euk"/>
    <property type="match status" value="1"/>
</dbReference>
<feature type="binding site" description="in other chain" evidence="14">
    <location>
        <position position="311"/>
    </location>
    <ligand>
        <name>substrate</name>
        <note>ligand shared between dimeric partners</note>
    </ligand>
</feature>
<dbReference type="Gene3D" id="3.40.50.450">
    <property type="match status" value="3"/>
</dbReference>
<comment type="subunit">
    <text evidence="14">Homotetramer.</text>
</comment>
<comment type="similarity">
    <text evidence="15">Belongs to the phosphofructokinase type A (PFKA) family. ATP-dependent PFK group I subfamily. Eukaryotic two domain clade "E" sub-subfamily.</text>
</comment>
<feature type="binding site" evidence="14">
    <location>
        <position position="19"/>
    </location>
    <ligand>
        <name>ATP</name>
        <dbReference type="ChEBI" id="CHEBI:30616"/>
    </ligand>
</feature>
<comment type="similarity">
    <text evidence="14">Belongs to the phosphofructokinase type A (PFKA) family. ATP-dependent PFK group I subfamily. Eukaryotic two domain clade 'E' sub-subfamily.</text>
</comment>
<protein>
    <recommendedName>
        <fullName evidence="14">ATP-dependent 6-phosphofructokinase</fullName>
        <shortName evidence="14">ATP-PFK</shortName>
        <shortName evidence="14">Phosphofructokinase</shortName>
        <ecNumber evidence="14">2.7.1.11</ecNumber>
    </recommendedName>
    <alternativeName>
        <fullName evidence="14">Phosphohexokinase</fullName>
    </alternativeName>
</protein>
<keyword evidence="4 14" id="KW-0963">Cytoplasm</keyword>
<feature type="domain" description="Phosphofructokinase" evidence="16">
    <location>
        <begin position="451"/>
        <end position="739"/>
    </location>
</feature>
<feature type="domain" description="Phosphofructokinase" evidence="16">
    <location>
        <begin position="11"/>
        <end position="371"/>
    </location>
</feature>
<dbReference type="GO" id="GO:0005945">
    <property type="term" value="C:6-phosphofructokinase complex"/>
    <property type="evidence" value="ECO:0007669"/>
    <property type="project" value="TreeGrafter"/>
</dbReference>
<keyword evidence="7 14" id="KW-0479">Metal-binding</keyword>
<evidence type="ECO:0000256" key="2">
    <source>
        <dbReference type="ARBA" id="ARBA00004496"/>
    </source>
</evidence>
<feature type="region of interest" description="N-terminal catalytic PFK domain 1" evidence="14">
    <location>
        <begin position="1"/>
        <end position="437"/>
    </location>
</feature>
<evidence type="ECO:0000256" key="7">
    <source>
        <dbReference type="ARBA" id="ARBA00022723"/>
    </source>
</evidence>
<evidence type="ECO:0000256" key="14">
    <source>
        <dbReference type="HAMAP-Rule" id="MF_03184"/>
    </source>
</evidence>
<evidence type="ECO:0000256" key="13">
    <source>
        <dbReference type="ARBA" id="ARBA00048070"/>
    </source>
</evidence>
<dbReference type="Proteomes" id="UP000703269">
    <property type="component" value="Unassembled WGS sequence"/>
</dbReference>
<comment type="cofactor">
    <cofactor evidence="1 14">
        <name>Mg(2+)</name>
        <dbReference type="ChEBI" id="CHEBI:18420"/>
    </cofactor>
</comment>
<feature type="binding site" evidence="14">
    <location>
        <position position="165"/>
    </location>
    <ligand>
        <name>Mg(2+)</name>
        <dbReference type="ChEBI" id="CHEBI:18420"/>
        <note>catalytic</note>
    </ligand>
</feature>
<evidence type="ECO:0000313" key="18">
    <source>
        <dbReference type="Proteomes" id="UP000703269"/>
    </source>
</evidence>
<feature type="binding site" description="in other chain" evidence="14">
    <location>
        <position position="682"/>
    </location>
    <ligand>
        <name>beta-D-fructose 2,6-bisphosphate</name>
        <dbReference type="ChEBI" id="CHEBI:58579"/>
        <note>allosteric activator; ligand shared between dimeric partners</note>
    </ligand>
</feature>
<organism evidence="17 18">
    <name type="scientific">Phanerochaete sordida</name>
    <dbReference type="NCBI Taxonomy" id="48140"/>
    <lineage>
        <taxon>Eukaryota</taxon>
        <taxon>Fungi</taxon>
        <taxon>Dikarya</taxon>
        <taxon>Basidiomycota</taxon>
        <taxon>Agaricomycotina</taxon>
        <taxon>Agaricomycetes</taxon>
        <taxon>Polyporales</taxon>
        <taxon>Phanerochaetaceae</taxon>
        <taxon>Phanerochaete</taxon>
    </lineage>
</organism>
<keyword evidence="10 14" id="KW-0067">ATP-binding</keyword>
<keyword evidence="12 14" id="KW-0324">Glycolysis</keyword>
<feature type="binding site" description="in other chain" evidence="14">
    <location>
        <begin position="577"/>
        <end position="581"/>
    </location>
    <ligand>
        <name>beta-D-fructose 2,6-bisphosphate</name>
        <dbReference type="ChEBI" id="CHEBI:58579"/>
        <note>allosteric activator; ligand shared between dimeric partners</note>
    </ligand>
</feature>
<feature type="binding site" description="in other chain" evidence="14">
    <location>
        <begin position="254"/>
        <end position="256"/>
    </location>
    <ligand>
        <name>substrate</name>
        <note>ligand shared between dimeric partners</note>
    </ligand>
</feature>
<evidence type="ECO:0000256" key="15">
    <source>
        <dbReference type="PIRNR" id="PIRNR000533"/>
    </source>
</evidence>
<feature type="region of interest" description="C-terminal regulatory PFK domain 2" evidence="14">
    <location>
        <begin position="451"/>
        <end position="827"/>
    </location>
</feature>
<dbReference type="PANTHER" id="PTHR13697:SF4">
    <property type="entry name" value="ATP-DEPENDENT 6-PHOSPHOFRUCTOKINASE"/>
    <property type="match status" value="1"/>
</dbReference>
<dbReference type="InterPro" id="IPR009161">
    <property type="entry name" value="6-Pfructokinase_euk"/>
</dbReference>
<feature type="active site" description="Proton acceptor" evidence="14">
    <location>
        <position position="212"/>
    </location>
</feature>
<evidence type="ECO:0000259" key="16">
    <source>
        <dbReference type="Pfam" id="PF00365"/>
    </source>
</evidence>
<dbReference type="GO" id="GO:0016208">
    <property type="term" value="F:AMP binding"/>
    <property type="evidence" value="ECO:0007669"/>
    <property type="project" value="TreeGrafter"/>
</dbReference>
<dbReference type="InterPro" id="IPR015912">
    <property type="entry name" value="Phosphofructokinase_CS"/>
</dbReference>
<dbReference type="OrthoDB" id="537915at2759"/>
<dbReference type="FunFam" id="3.40.50.460:FF:000008">
    <property type="entry name" value="ATP-dependent 6-phosphofructokinase"/>
    <property type="match status" value="1"/>
</dbReference>
<keyword evidence="11 14" id="KW-0460">Magnesium</keyword>
<keyword evidence="8 14" id="KW-0547">Nucleotide-binding</keyword>
<dbReference type="AlphaFoldDB" id="A0A9P3LAS4"/>
<dbReference type="GO" id="GO:0006002">
    <property type="term" value="P:fructose 6-phosphate metabolic process"/>
    <property type="evidence" value="ECO:0007669"/>
    <property type="project" value="InterPro"/>
</dbReference>
<feature type="binding site" description="in other chain" evidence="14">
    <location>
        <position position="789"/>
    </location>
    <ligand>
        <name>beta-D-fructose 2,6-bisphosphate</name>
        <dbReference type="ChEBI" id="CHEBI:58579"/>
        <note>allosteric activator; ligand shared between dimeric partners</note>
    </ligand>
</feature>
<dbReference type="PRINTS" id="PR00476">
    <property type="entry name" value="PHFRCTKINASE"/>
</dbReference>
<comment type="function">
    <text evidence="14">Catalyzes the phosphorylation of D-fructose 6-phosphate to fructose 1,6-bisphosphate by ATP, the first committing step of glycolysis.</text>
</comment>
<dbReference type="EC" id="2.7.1.11" evidence="14"/>
<dbReference type="GO" id="GO:0042802">
    <property type="term" value="F:identical protein binding"/>
    <property type="evidence" value="ECO:0007669"/>
    <property type="project" value="TreeGrafter"/>
</dbReference>
<sequence>MTTTPPKYRMKLAVLTSGGDSAGMNAVVRAVVKAGILKGCETWVVREGYEGLVRGNGDEQQKAEKPALSPHQNVRVRDESFVHNLRFGDGELLRDGTSDHPGGRTLKGRYIVRVGWDDVRGWFGVGGTLCGTARSTAFRTPEGRLAAAYNLIKEGIDALVVCGGDGSLTGADVFRAEWPSLVAKLREENKINEEQAKTYGHLKIVGLVGSIDNDMSMTDMTIGAPTALHRICEAIDNIESTAFSHSRAFVVEVMGRHCGWLALLAGVSSGADFIFIPERPPSADSWEEEMCSMIQRHREIGKRKTIVIVAEGAHDKNLNPIRAEQIKDVLSEKLGLDTRVTTLGHTQRGGRPCAFDRIMPTLQGVEAVNALLEATPDTPSYMIGVQENKIIRVPLMEAVKMTHSVSEAIAAKDFDKAMSLRDPEFHESLEGFYATSQVHPEPRLPHSQRMRVAIMHVGAPAGGMNAATRAIVRYCIAQGHKPFAIHNGFVGLLDDSVHQLSWLGVDNWMTRGGSELGTNRKLPDIDLGSVAAKFQQYNFHALIMIGGFEAFSSLEILEAGRKHYPAFNVPIIHLPATISNNVPMTEFSLGSDTSLNALVDACDAIKQSASASRNRVFVVETQGGKCGYLATMGALATGACIVYTPERGINLTMLRDDVKYLKKRYSLDVKGKSEGRIVMRSEESSSVYTTKMITDMFKEEGGKLFDSRSASLGHTLQGGIPSPLDRARAVRLALKCMAFAEQHHNAICRQTARPRTAPPESAAVITIQGSSVKWVPVLEMVEHADIPNRRGKHEAWRDIIGLVEALVARPQILGDGKDKEAQNAASA</sequence>
<evidence type="ECO:0000256" key="11">
    <source>
        <dbReference type="ARBA" id="ARBA00022842"/>
    </source>
</evidence>
<dbReference type="GO" id="GO:0003872">
    <property type="term" value="F:6-phosphofructokinase activity"/>
    <property type="evidence" value="ECO:0007669"/>
    <property type="project" value="UniProtKB-UniRule"/>
</dbReference>
<dbReference type="InterPro" id="IPR022953">
    <property type="entry name" value="ATP_PFK"/>
</dbReference>
<comment type="pathway">
    <text evidence="3 14 15">Carbohydrate degradation; glycolysis; D-glyceraldehyde 3-phosphate and glycerone phosphate from D-glucose: step 3/4.</text>
</comment>
<evidence type="ECO:0000256" key="4">
    <source>
        <dbReference type="ARBA" id="ARBA00022490"/>
    </source>
</evidence>
<evidence type="ECO:0000256" key="1">
    <source>
        <dbReference type="ARBA" id="ARBA00001946"/>
    </source>
</evidence>
<feature type="binding site" evidence="14">
    <location>
        <position position="247"/>
    </location>
    <ligand>
        <name>substrate</name>
        <note>ligand shared between dimeric partners</note>
    </ligand>
</feature>
<feature type="binding site" evidence="14">
    <location>
        <position position="339"/>
    </location>
    <ligand>
        <name>substrate</name>
        <note>ligand shared between dimeric partners</note>
    </ligand>
</feature>